<dbReference type="Pfam" id="PF00486">
    <property type="entry name" value="Trans_reg_C"/>
    <property type="match status" value="1"/>
</dbReference>
<organism evidence="4 5">
    <name type="scientific">Enterobacter agglomerans</name>
    <name type="common">Erwinia herbicola</name>
    <name type="synonym">Pantoea agglomerans</name>
    <dbReference type="NCBI Taxonomy" id="549"/>
    <lineage>
        <taxon>Bacteria</taxon>
        <taxon>Pseudomonadati</taxon>
        <taxon>Pseudomonadota</taxon>
        <taxon>Gammaproteobacteria</taxon>
        <taxon>Enterobacterales</taxon>
        <taxon>Erwiniaceae</taxon>
        <taxon>Pantoea</taxon>
        <taxon>Pantoea agglomerans group</taxon>
    </lineage>
</organism>
<protein>
    <submittedName>
        <fullName evidence="4">Helix-turn-helix domain-containing protein</fullName>
    </submittedName>
</protein>
<dbReference type="SMART" id="SM00862">
    <property type="entry name" value="Trans_reg_C"/>
    <property type="match status" value="1"/>
</dbReference>
<dbReference type="GO" id="GO:0006355">
    <property type="term" value="P:regulation of DNA-templated transcription"/>
    <property type="evidence" value="ECO:0007669"/>
    <property type="project" value="InterPro"/>
</dbReference>
<gene>
    <name evidence="4" type="ORF">GKC49_11950</name>
</gene>
<dbReference type="Gene3D" id="1.10.10.10">
    <property type="entry name" value="Winged helix-like DNA-binding domain superfamily/Winged helix DNA-binding domain"/>
    <property type="match status" value="1"/>
</dbReference>
<dbReference type="EMBL" id="WKLC01000466">
    <property type="protein sequence ID" value="MSE15798.1"/>
    <property type="molecule type" value="Genomic_DNA"/>
</dbReference>
<dbReference type="AlphaFoldDB" id="A0A7X2SVS9"/>
<dbReference type="GO" id="GO:0003677">
    <property type="term" value="F:DNA binding"/>
    <property type="evidence" value="ECO:0007669"/>
    <property type="project" value="UniProtKB-UniRule"/>
</dbReference>
<reference evidence="4 5" key="1">
    <citation type="submission" date="2019-11" db="EMBL/GenBank/DDBJ databases">
        <title>Draft Genome Sequence of Plant Growth-Promoting Rhizosphere-Associated Bacteria.</title>
        <authorList>
            <person name="Vasilyev I.Y."/>
            <person name="Radchenko V."/>
            <person name="Ilnitskaya E.V."/>
        </authorList>
    </citation>
    <scope>NUCLEOTIDE SEQUENCE [LARGE SCALE GENOMIC DNA]</scope>
    <source>
        <strain evidence="4 5">VRA_MhP_f</strain>
    </source>
</reference>
<dbReference type="InterPro" id="IPR016032">
    <property type="entry name" value="Sig_transdc_resp-reg_C-effctor"/>
</dbReference>
<comment type="caution">
    <text evidence="4">The sequence shown here is derived from an EMBL/GenBank/DDBJ whole genome shotgun (WGS) entry which is preliminary data.</text>
</comment>
<dbReference type="GO" id="GO:0000160">
    <property type="term" value="P:phosphorelay signal transduction system"/>
    <property type="evidence" value="ECO:0007669"/>
    <property type="project" value="InterPro"/>
</dbReference>
<dbReference type="Proteomes" id="UP000461948">
    <property type="component" value="Unassembled WGS sequence"/>
</dbReference>
<evidence type="ECO:0000259" key="3">
    <source>
        <dbReference type="PROSITE" id="PS51755"/>
    </source>
</evidence>
<evidence type="ECO:0000313" key="5">
    <source>
        <dbReference type="Proteomes" id="UP000461948"/>
    </source>
</evidence>
<feature type="domain" description="OmpR/PhoB-type" evidence="3">
    <location>
        <begin position="25"/>
        <end position="135"/>
    </location>
</feature>
<dbReference type="InterPro" id="IPR036388">
    <property type="entry name" value="WH-like_DNA-bd_sf"/>
</dbReference>
<accession>A0A7X2SVS9</accession>
<sequence>MFFKYLNKSYYLVFIIVLENIMLPGNEVNFIGYLIEGNVVYLHKTKRLICLNGYGEDIILRKTMSHVLEYLFENATIDVVTDSELMENVWDKHGLSSSTQRVWQVMSNLKSKFFFLGLSDDVILRVSKKGYLLKSDSVERLFSSRITSGIH</sequence>
<proteinExistence type="predicted"/>
<evidence type="ECO:0000313" key="4">
    <source>
        <dbReference type="EMBL" id="MSE15798.1"/>
    </source>
</evidence>
<evidence type="ECO:0000256" key="2">
    <source>
        <dbReference type="PROSITE-ProRule" id="PRU01091"/>
    </source>
</evidence>
<keyword evidence="1 2" id="KW-0238">DNA-binding</keyword>
<feature type="DNA-binding region" description="OmpR/PhoB-type" evidence="2">
    <location>
        <begin position="25"/>
        <end position="135"/>
    </location>
</feature>
<evidence type="ECO:0000256" key="1">
    <source>
        <dbReference type="ARBA" id="ARBA00023125"/>
    </source>
</evidence>
<dbReference type="SUPFAM" id="SSF46894">
    <property type="entry name" value="C-terminal effector domain of the bipartite response regulators"/>
    <property type="match status" value="1"/>
</dbReference>
<dbReference type="PROSITE" id="PS51755">
    <property type="entry name" value="OMPR_PHOB"/>
    <property type="match status" value="1"/>
</dbReference>
<name>A0A7X2SVS9_ENTAG</name>
<dbReference type="InterPro" id="IPR001867">
    <property type="entry name" value="OmpR/PhoB-type_DNA-bd"/>
</dbReference>